<dbReference type="CDD" id="cd06442">
    <property type="entry name" value="DPM1_like"/>
    <property type="match status" value="1"/>
</dbReference>
<feature type="domain" description="GtrA/DPMS transmembrane" evidence="10">
    <location>
        <begin position="256"/>
        <end position="376"/>
    </location>
</feature>
<dbReference type="InterPro" id="IPR029044">
    <property type="entry name" value="Nucleotide-diphossugar_trans"/>
</dbReference>
<dbReference type="PANTHER" id="PTHR43398:SF1">
    <property type="entry name" value="DOLICHOL-PHOSPHATE MANNOSYLTRANSFERASE SUBUNIT 1"/>
    <property type="match status" value="1"/>
</dbReference>
<dbReference type="InterPro" id="IPR001173">
    <property type="entry name" value="Glyco_trans_2-like"/>
</dbReference>
<keyword evidence="7 8" id="KW-0472">Membrane</keyword>
<gene>
    <name evidence="11" type="ORF">COV24_01925</name>
</gene>
<dbReference type="Pfam" id="PF00535">
    <property type="entry name" value="Glycos_transf_2"/>
    <property type="match status" value="1"/>
</dbReference>
<keyword evidence="3" id="KW-0328">Glycosyltransferase</keyword>
<dbReference type="Pfam" id="PF04138">
    <property type="entry name" value="GtrA_DPMS_TM"/>
    <property type="match status" value="1"/>
</dbReference>
<feature type="transmembrane region" description="Helical" evidence="8">
    <location>
        <begin position="320"/>
        <end position="344"/>
    </location>
</feature>
<evidence type="ECO:0000256" key="1">
    <source>
        <dbReference type="ARBA" id="ARBA00004141"/>
    </source>
</evidence>
<evidence type="ECO:0000256" key="5">
    <source>
        <dbReference type="ARBA" id="ARBA00022692"/>
    </source>
</evidence>
<protein>
    <recommendedName>
        <fullName evidence="13">Glycosyltransferase family 2 protein</fullName>
    </recommendedName>
</protein>
<accession>A0A2H0RAS8</accession>
<keyword evidence="4" id="KW-0808">Transferase</keyword>
<feature type="transmembrane region" description="Helical" evidence="8">
    <location>
        <begin position="251"/>
        <end position="273"/>
    </location>
</feature>
<feature type="transmembrane region" description="Helical" evidence="8">
    <location>
        <begin position="350"/>
        <end position="371"/>
    </location>
</feature>
<evidence type="ECO:0000259" key="9">
    <source>
        <dbReference type="Pfam" id="PF00535"/>
    </source>
</evidence>
<feature type="domain" description="Glycosyltransferase 2-like" evidence="9">
    <location>
        <begin position="11"/>
        <end position="183"/>
    </location>
</feature>
<evidence type="ECO:0000256" key="2">
    <source>
        <dbReference type="ARBA" id="ARBA00006739"/>
    </source>
</evidence>
<comment type="caution">
    <text evidence="11">The sequence shown here is derived from an EMBL/GenBank/DDBJ whole genome shotgun (WGS) entry which is preliminary data.</text>
</comment>
<feature type="transmembrane region" description="Helical" evidence="8">
    <location>
        <begin position="279"/>
        <end position="299"/>
    </location>
</feature>
<name>A0A2H0RAS8_UNCKA</name>
<reference evidence="11 12" key="1">
    <citation type="submission" date="2017-09" db="EMBL/GenBank/DDBJ databases">
        <title>Depth-based differentiation of microbial function through sediment-hosted aquifers and enrichment of novel symbionts in the deep terrestrial subsurface.</title>
        <authorList>
            <person name="Probst A.J."/>
            <person name="Ladd B."/>
            <person name="Jarett J.K."/>
            <person name="Geller-Mcgrath D.E."/>
            <person name="Sieber C.M."/>
            <person name="Emerson J.B."/>
            <person name="Anantharaman K."/>
            <person name="Thomas B.C."/>
            <person name="Malmstrom R."/>
            <person name="Stieglmeier M."/>
            <person name="Klingl A."/>
            <person name="Woyke T."/>
            <person name="Ryan C.M."/>
            <person name="Banfield J.F."/>
        </authorList>
    </citation>
    <scope>NUCLEOTIDE SEQUENCE [LARGE SCALE GENOMIC DNA]</scope>
    <source>
        <strain evidence="11">CG10_big_fil_rev_8_21_14_0_10_32_10</strain>
    </source>
</reference>
<sequence length="381" mass="43777">MKKREKKVVLIAPTYNEAENVEKFIKVVFNSFPVKKNWNFHILIVDGNSPDNTADIVRKMIPDFPNLHLILEKEKTGLGTAYLKGMDYAFDQMRASYVFQFDADLQHDPLKIRDFITLLSKGNDIVIGTRYRKGGGIPEEWTFVRKFLSRGGNLFTRIVFMQKNITDWTSGYSAISKKLFKDIRNELSVERGYNFQISLKKSAVNKGYIPVEIPYVFKERDYGTSKLGPEYLFRALYYVVTTRLKDIMSSYFFRVAIVGSIGASIQTLSFYVFYSILEISHLASLLLSIELAIVNNFTLNNNFSFKNHKIGAEKGLIKNFLKFNLLSCGSITVQFLVNSLGVFVLGKSDIVVYSLVIIGIILGLITNYYFYTRLIWKIRKK</sequence>
<evidence type="ECO:0000256" key="7">
    <source>
        <dbReference type="ARBA" id="ARBA00023136"/>
    </source>
</evidence>
<dbReference type="GO" id="GO:0009247">
    <property type="term" value="P:glycolipid biosynthetic process"/>
    <property type="evidence" value="ECO:0007669"/>
    <property type="project" value="TreeGrafter"/>
</dbReference>
<proteinExistence type="inferred from homology"/>
<dbReference type="PANTHER" id="PTHR43398">
    <property type="entry name" value="DOLICHOL-PHOSPHATE MANNOSYLTRANSFERASE SUBUNIT 1"/>
    <property type="match status" value="1"/>
</dbReference>
<dbReference type="InterPro" id="IPR039528">
    <property type="entry name" value="DPM1-like"/>
</dbReference>
<evidence type="ECO:0000256" key="3">
    <source>
        <dbReference type="ARBA" id="ARBA00022676"/>
    </source>
</evidence>
<organism evidence="11 12">
    <name type="scientific">candidate division WWE3 bacterium CG10_big_fil_rev_8_21_14_0_10_32_10</name>
    <dbReference type="NCBI Taxonomy" id="1975090"/>
    <lineage>
        <taxon>Bacteria</taxon>
        <taxon>Katanobacteria</taxon>
    </lineage>
</organism>
<comment type="similarity">
    <text evidence="2">Belongs to the glycosyltransferase 2 family.</text>
</comment>
<dbReference type="SUPFAM" id="SSF53448">
    <property type="entry name" value="Nucleotide-diphospho-sugar transferases"/>
    <property type="match status" value="1"/>
</dbReference>
<dbReference type="Proteomes" id="UP000230214">
    <property type="component" value="Unassembled WGS sequence"/>
</dbReference>
<evidence type="ECO:0008006" key="13">
    <source>
        <dbReference type="Google" id="ProtNLM"/>
    </source>
</evidence>
<dbReference type="EMBL" id="PCXU01000018">
    <property type="protein sequence ID" value="PIR43560.1"/>
    <property type="molecule type" value="Genomic_DNA"/>
</dbReference>
<evidence type="ECO:0000313" key="12">
    <source>
        <dbReference type="Proteomes" id="UP000230214"/>
    </source>
</evidence>
<evidence type="ECO:0000259" key="10">
    <source>
        <dbReference type="Pfam" id="PF04138"/>
    </source>
</evidence>
<evidence type="ECO:0000256" key="8">
    <source>
        <dbReference type="SAM" id="Phobius"/>
    </source>
</evidence>
<dbReference type="GO" id="GO:0016020">
    <property type="term" value="C:membrane"/>
    <property type="evidence" value="ECO:0007669"/>
    <property type="project" value="UniProtKB-SubCell"/>
</dbReference>
<dbReference type="AlphaFoldDB" id="A0A2H0RAS8"/>
<evidence type="ECO:0000256" key="6">
    <source>
        <dbReference type="ARBA" id="ARBA00022989"/>
    </source>
</evidence>
<dbReference type="FunFam" id="3.90.550.10:FF:000122">
    <property type="entry name" value="Dolichol-phosphate mannosyltransferase subunit 1"/>
    <property type="match status" value="1"/>
</dbReference>
<comment type="subcellular location">
    <subcellularLocation>
        <location evidence="1">Membrane</location>
        <topology evidence="1">Multi-pass membrane protein</topology>
    </subcellularLocation>
</comment>
<dbReference type="GO" id="GO:0004582">
    <property type="term" value="F:dolichyl-phosphate beta-D-mannosyltransferase activity"/>
    <property type="evidence" value="ECO:0007669"/>
    <property type="project" value="InterPro"/>
</dbReference>
<dbReference type="InterPro" id="IPR007267">
    <property type="entry name" value="GtrA_DPMS_TM"/>
</dbReference>
<evidence type="ECO:0000313" key="11">
    <source>
        <dbReference type="EMBL" id="PIR43560.1"/>
    </source>
</evidence>
<keyword evidence="6 8" id="KW-1133">Transmembrane helix</keyword>
<evidence type="ECO:0000256" key="4">
    <source>
        <dbReference type="ARBA" id="ARBA00022679"/>
    </source>
</evidence>
<dbReference type="Gene3D" id="3.90.550.10">
    <property type="entry name" value="Spore Coat Polysaccharide Biosynthesis Protein SpsA, Chain A"/>
    <property type="match status" value="1"/>
</dbReference>
<keyword evidence="5 8" id="KW-0812">Transmembrane</keyword>
<dbReference type="GO" id="GO:0000271">
    <property type="term" value="P:polysaccharide biosynthetic process"/>
    <property type="evidence" value="ECO:0007669"/>
    <property type="project" value="InterPro"/>
</dbReference>